<dbReference type="AlphaFoldDB" id="A0A9R0WCJ5"/>
<dbReference type="EMBL" id="LT934118">
    <property type="protein sequence ID" value="VAI06767.1"/>
    <property type="molecule type" value="Genomic_DNA"/>
</dbReference>
<proteinExistence type="predicted"/>
<accession>A0A9R0WCJ5</accession>
<dbReference type="Gramene" id="TRITD4Bv1G120450.1">
    <property type="protein sequence ID" value="TRITD4Bv1G120450.1"/>
    <property type="gene ID" value="TRITD4Bv1G120450"/>
</dbReference>
<keyword evidence="2" id="KW-1185">Reference proteome</keyword>
<dbReference type="Proteomes" id="UP000324705">
    <property type="component" value="Chromosome 4B"/>
</dbReference>
<protein>
    <submittedName>
        <fullName evidence="1">Uncharacterized protein</fullName>
    </submittedName>
</protein>
<sequence>MLTDSHARINLVYNRFINFMFRHRAMYSLFLSLILSREQSIDNLQGQHCHMFHVLGVQYITWSCDLPMQDLIITRFNMVAAMRKSAFTDLVPYSEEKGLNDVCE</sequence>
<reference evidence="1 2" key="1">
    <citation type="submission" date="2017-09" db="EMBL/GenBank/DDBJ databases">
        <authorList>
            <consortium name="International Durum Wheat Genome Sequencing Consortium (IDWGSC)"/>
            <person name="Milanesi L."/>
        </authorList>
    </citation>
    <scope>NUCLEOTIDE SEQUENCE [LARGE SCALE GENOMIC DNA]</scope>
    <source>
        <strain evidence="2">cv. Svevo</strain>
    </source>
</reference>
<name>A0A9R0WCJ5_TRITD</name>
<evidence type="ECO:0000313" key="1">
    <source>
        <dbReference type="EMBL" id="VAI06767.1"/>
    </source>
</evidence>
<evidence type="ECO:0000313" key="2">
    <source>
        <dbReference type="Proteomes" id="UP000324705"/>
    </source>
</evidence>
<gene>
    <name evidence="1" type="ORF">TRITD_4Bv1G120450</name>
</gene>
<organism evidence="1 2">
    <name type="scientific">Triticum turgidum subsp. durum</name>
    <name type="common">Durum wheat</name>
    <name type="synonym">Triticum durum</name>
    <dbReference type="NCBI Taxonomy" id="4567"/>
    <lineage>
        <taxon>Eukaryota</taxon>
        <taxon>Viridiplantae</taxon>
        <taxon>Streptophyta</taxon>
        <taxon>Embryophyta</taxon>
        <taxon>Tracheophyta</taxon>
        <taxon>Spermatophyta</taxon>
        <taxon>Magnoliopsida</taxon>
        <taxon>Liliopsida</taxon>
        <taxon>Poales</taxon>
        <taxon>Poaceae</taxon>
        <taxon>BOP clade</taxon>
        <taxon>Pooideae</taxon>
        <taxon>Triticodae</taxon>
        <taxon>Triticeae</taxon>
        <taxon>Triticinae</taxon>
        <taxon>Triticum</taxon>
    </lineage>
</organism>